<keyword evidence="2" id="KW-0597">Phosphoprotein</keyword>
<dbReference type="InterPro" id="IPR001932">
    <property type="entry name" value="PPM-type_phosphatase-like_dom"/>
</dbReference>
<feature type="domain" description="Response regulatory" evidence="3">
    <location>
        <begin position="141"/>
        <end position="253"/>
    </location>
</feature>
<protein>
    <submittedName>
        <fullName evidence="4">SpoIIE family protein phosphatase</fullName>
    </submittedName>
</protein>
<dbReference type="Pfam" id="PF00072">
    <property type="entry name" value="Response_reg"/>
    <property type="match status" value="1"/>
</dbReference>
<proteinExistence type="predicted"/>
<name>A0ABT0N881_9GAMM</name>
<dbReference type="InterPro" id="IPR001789">
    <property type="entry name" value="Sig_transdc_resp-reg_receiver"/>
</dbReference>
<dbReference type="InterPro" id="IPR036457">
    <property type="entry name" value="PPM-type-like_dom_sf"/>
</dbReference>
<dbReference type="SMART" id="SM00331">
    <property type="entry name" value="PP2C_SIG"/>
    <property type="match status" value="1"/>
</dbReference>
<dbReference type="Gene3D" id="3.40.50.2300">
    <property type="match status" value="1"/>
</dbReference>
<evidence type="ECO:0000313" key="5">
    <source>
        <dbReference type="Proteomes" id="UP001202831"/>
    </source>
</evidence>
<dbReference type="SUPFAM" id="SSF55874">
    <property type="entry name" value="ATPase domain of HSP90 chaperone/DNA topoisomerase II/histidine kinase"/>
    <property type="match status" value="1"/>
</dbReference>
<evidence type="ECO:0000256" key="2">
    <source>
        <dbReference type="PROSITE-ProRule" id="PRU00169"/>
    </source>
</evidence>
<organism evidence="4 5">
    <name type="scientific">Shewanella corallii</name>
    <dbReference type="NCBI Taxonomy" id="560080"/>
    <lineage>
        <taxon>Bacteria</taxon>
        <taxon>Pseudomonadati</taxon>
        <taxon>Pseudomonadota</taxon>
        <taxon>Gammaproteobacteria</taxon>
        <taxon>Alteromonadales</taxon>
        <taxon>Shewanellaceae</taxon>
        <taxon>Shewanella</taxon>
    </lineage>
</organism>
<dbReference type="PANTHER" id="PTHR43156:SF2">
    <property type="entry name" value="STAGE II SPORULATION PROTEIN E"/>
    <property type="match status" value="1"/>
</dbReference>
<keyword evidence="1" id="KW-0378">Hydrolase</keyword>
<accession>A0ABT0N881</accession>
<dbReference type="PANTHER" id="PTHR43156">
    <property type="entry name" value="STAGE II SPORULATION PROTEIN E-RELATED"/>
    <property type="match status" value="1"/>
</dbReference>
<evidence type="ECO:0000256" key="1">
    <source>
        <dbReference type="ARBA" id="ARBA00022801"/>
    </source>
</evidence>
<dbReference type="PROSITE" id="PS50110">
    <property type="entry name" value="RESPONSE_REGULATORY"/>
    <property type="match status" value="1"/>
</dbReference>
<dbReference type="CDD" id="cd16936">
    <property type="entry name" value="HATPase_RsbW-like"/>
    <property type="match status" value="1"/>
</dbReference>
<evidence type="ECO:0000259" key="3">
    <source>
        <dbReference type="PROSITE" id="PS50110"/>
    </source>
</evidence>
<evidence type="ECO:0000313" key="4">
    <source>
        <dbReference type="EMBL" id="MCL2914032.1"/>
    </source>
</evidence>
<comment type="caution">
    <text evidence="4">The sequence shown here is derived from an EMBL/GenBank/DDBJ whole genome shotgun (WGS) entry which is preliminary data.</text>
</comment>
<feature type="modified residue" description="4-aspartylphosphate" evidence="2">
    <location>
        <position position="189"/>
    </location>
</feature>
<reference evidence="4 5" key="1">
    <citation type="submission" date="2022-01" db="EMBL/GenBank/DDBJ databases">
        <title>Whole genome-based taxonomy of the Shewanellaceae.</title>
        <authorList>
            <person name="Martin-Rodriguez A.J."/>
        </authorList>
    </citation>
    <scope>NUCLEOTIDE SEQUENCE [LARGE SCALE GENOMIC DNA]</scope>
    <source>
        <strain evidence="4 5">DSM 21332</strain>
    </source>
</reference>
<dbReference type="EMBL" id="JAKIKT010000003">
    <property type="protein sequence ID" value="MCL2914032.1"/>
    <property type="molecule type" value="Genomic_DNA"/>
</dbReference>
<gene>
    <name evidence="4" type="ORF">L2725_09550</name>
</gene>
<dbReference type="InterPro" id="IPR011006">
    <property type="entry name" value="CheY-like_superfamily"/>
</dbReference>
<dbReference type="Pfam" id="PF13581">
    <property type="entry name" value="HATPase_c_2"/>
    <property type="match status" value="1"/>
</dbReference>
<dbReference type="SUPFAM" id="SSF52172">
    <property type="entry name" value="CheY-like"/>
    <property type="match status" value="1"/>
</dbReference>
<dbReference type="Pfam" id="PF07228">
    <property type="entry name" value="SpoIIE"/>
    <property type="match status" value="1"/>
</dbReference>
<dbReference type="InterPro" id="IPR052016">
    <property type="entry name" value="Bact_Sigma-Reg"/>
</dbReference>
<dbReference type="InterPro" id="IPR003594">
    <property type="entry name" value="HATPase_dom"/>
</dbReference>
<dbReference type="Gene3D" id="3.30.565.10">
    <property type="entry name" value="Histidine kinase-like ATPase, C-terminal domain"/>
    <property type="match status" value="1"/>
</dbReference>
<dbReference type="RefSeq" id="WP_249248759.1">
    <property type="nucleotide sequence ID" value="NZ_JAKIKT010000003.1"/>
</dbReference>
<dbReference type="Gene3D" id="3.60.40.10">
    <property type="entry name" value="PPM-type phosphatase domain"/>
    <property type="match status" value="1"/>
</dbReference>
<dbReference type="CDD" id="cd17574">
    <property type="entry name" value="REC_OmpR"/>
    <property type="match status" value="1"/>
</dbReference>
<sequence>METCLINEQRPCNLEEIRDVRLLMQKVLKQELPDPTEIQHMMLCFSELATNIARHSQPAATELGIKLSRSREGWKILISDNGGSWHSQHVPDLQPEDMDATGGRGLSLISHYVDDQSYRPGSPNYTELLWRHKQNTQPAKSVLLVEDDPSQQRLLQAYLKDDYRVLIANDGTHALQLLEQHHVDLILSDVNMPGMNGLTLRDRLNKQTNHKLIPFIFITHRDRSDDTCSLGIDDLLPKPVTKKQLLITIQRVLNRSEQICACMSEHLNQTISAALQPSMPGRISGWRIAYGARSAGSGGGDFVLTEYHPSGMVLMLVDILGHSIESKFFSYAYAGYLRGILSQSQLGNTSSAKLQHQISAAAARDKILSQTLMTCCVCQLTDRGITLSCAGHPSPLRITPSELEPLDCQGPLPGLLPDACFEEATVTLSKGERLAIYTDGIFESGGTAQRRKNLETVMRTALSDTLSLDIEDAINQCMNSFDRHAGSKADDDATLILIEKAS</sequence>
<keyword evidence="5" id="KW-1185">Reference proteome</keyword>
<dbReference type="Proteomes" id="UP001202831">
    <property type="component" value="Unassembled WGS sequence"/>
</dbReference>
<dbReference type="InterPro" id="IPR036890">
    <property type="entry name" value="HATPase_C_sf"/>
</dbReference>
<dbReference type="SMART" id="SM00448">
    <property type="entry name" value="REC"/>
    <property type="match status" value="1"/>
</dbReference>